<comment type="caution">
    <text evidence="2">The sequence shown here is derived from an EMBL/GenBank/DDBJ whole genome shotgun (WGS) entry which is preliminary data.</text>
</comment>
<evidence type="ECO:0000313" key="2">
    <source>
        <dbReference type="EMBL" id="ODR94579.1"/>
    </source>
</evidence>
<dbReference type="EMBL" id="LPWE01000012">
    <property type="protein sequence ID" value="ODR94579.1"/>
    <property type="molecule type" value="Genomic_DNA"/>
</dbReference>
<protein>
    <submittedName>
        <fullName evidence="2">Uncharacterized protein</fullName>
    </submittedName>
</protein>
<reference evidence="2 3" key="1">
    <citation type="journal article" date="2016" name="Environ. Microbiol.">
        <title>New Methyloceanibacter diversity from North Sea sediments includes methanotroph containing solely the soluble methane monooxygenase.</title>
        <authorList>
            <person name="Vekeman B."/>
            <person name="Kerckhof F.M."/>
            <person name="Cremers G."/>
            <person name="de Vos P."/>
            <person name="Vandamme P."/>
            <person name="Boon N."/>
            <person name="Op den Camp H.J."/>
            <person name="Heylen K."/>
        </authorList>
    </citation>
    <scope>NUCLEOTIDE SEQUENCE [LARGE SCALE GENOMIC DNA]</scope>
    <source>
        <strain evidence="2 3">R-67176</strain>
    </source>
</reference>
<keyword evidence="3" id="KW-1185">Reference proteome</keyword>
<dbReference type="Proteomes" id="UP000094172">
    <property type="component" value="Unassembled WGS sequence"/>
</dbReference>
<feature type="signal peptide" evidence="1">
    <location>
        <begin position="1"/>
        <end position="27"/>
    </location>
</feature>
<proteinExistence type="predicted"/>
<gene>
    <name evidence="2" type="ORF">AUC70_08065</name>
</gene>
<dbReference type="AlphaFoldDB" id="A0A1E3VM23"/>
<keyword evidence="1" id="KW-0732">Signal</keyword>
<evidence type="ECO:0000313" key="3">
    <source>
        <dbReference type="Proteomes" id="UP000094172"/>
    </source>
</evidence>
<feature type="chain" id="PRO_5009138364" evidence="1">
    <location>
        <begin position="28"/>
        <end position="303"/>
    </location>
</feature>
<name>A0A1E3VM23_9HYPH</name>
<accession>A0A1E3VM23</accession>
<evidence type="ECO:0000256" key="1">
    <source>
        <dbReference type="SAM" id="SignalP"/>
    </source>
</evidence>
<sequence length="303" mass="32792">MLLLVRHLCINVFSMAAALIFLAPAHATTSNYKCTIEEGTVFGPQLAFSYNAKSNVILLRDYVGGPYSHDLTLGNVRQTGDMLHFGLEFWTDGFVATRESYSLKFEDMLLEASRDSYDIDGGHTNQGPTAIGICVAADAPAKKAEAPSPDGNASANEWSTTIGKNARGLAYVNMRTELHEFALEFHCDENDWEDNRLGVKFFAISLPRLHARADTTARLSLFFTLPGGAVYRERLDAHYSGGGQGDQAWLGSINAGKSELDALAAAHSINILNQDGEVAYSFAAKGTPIGVAAIRKHCKLGAE</sequence>
<organism evidence="2 3">
    <name type="scientific">Methyloceanibacter stevinii</name>
    <dbReference type="NCBI Taxonomy" id="1774970"/>
    <lineage>
        <taxon>Bacteria</taxon>
        <taxon>Pseudomonadati</taxon>
        <taxon>Pseudomonadota</taxon>
        <taxon>Alphaproteobacteria</taxon>
        <taxon>Hyphomicrobiales</taxon>
        <taxon>Hyphomicrobiaceae</taxon>
        <taxon>Methyloceanibacter</taxon>
    </lineage>
</organism>